<accession>A0AAN7AHJ3</accession>
<keyword evidence="2" id="KW-1185">Reference proteome</keyword>
<evidence type="ECO:0000313" key="2">
    <source>
        <dbReference type="Proteomes" id="UP001302126"/>
    </source>
</evidence>
<reference evidence="1" key="2">
    <citation type="submission" date="2023-05" db="EMBL/GenBank/DDBJ databases">
        <authorList>
            <consortium name="Lawrence Berkeley National Laboratory"/>
            <person name="Steindorff A."/>
            <person name="Hensen N."/>
            <person name="Bonometti L."/>
            <person name="Westerberg I."/>
            <person name="Brannstrom I.O."/>
            <person name="Guillou S."/>
            <person name="Cros-Aarteil S."/>
            <person name="Calhoun S."/>
            <person name="Haridas S."/>
            <person name="Kuo A."/>
            <person name="Mondo S."/>
            <person name="Pangilinan J."/>
            <person name="Riley R."/>
            <person name="Labutti K."/>
            <person name="Andreopoulos B."/>
            <person name="Lipzen A."/>
            <person name="Chen C."/>
            <person name="Yanf M."/>
            <person name="Daum C."/>
            <person name="Ng V."/>
            <person name="Clum A."/>
            <person name="Ohm R."/>
            <person name="Martin F."/>
            <person name="Silar P."/>
            <person name="Natvig D."/>
            <person name="Lalanne C."/>
            <person name="Gautier V."/>
            <person name="Ament-Velasquez S.L."/>
            <person name="Kruys A."/>
            <person name="Hutchinson M.I."/>
            <person name="Powell A.J."/>
            <person name="Barry K."/>
            <person name="Miller A.N."/>
            <person name="Grigoriev I.V."/>
            <person name="Debuchy R."/>
            <person name="Gladieux P."/>
            <person name="Thoren M.H."/>
            <person name="Johannesson H."/>
        </authorList>
    </citation>
    <scope>NUCLEOTIDE SEQUENCE</scope>
    <source>
        <strain evidence="1">PSN309</strain>
    </source>
</reference>
<comment type="caution">
    <text evidence="1">The sequence shown here is derived from an EMBL/GenBank/DDBJ whole genome shotgun (WGS) entry which is preliminary data.</text>
</comment>
<proteinExistence type="predicted"/>
<dbReference type="Proteomes" id="UP001302126">
    <property type="component" value="Unassembled WGS sequence"/>
</dbReference>
<dbReference type="AlphaFoldDB" id="A0AAN7AHJ3"/>
<sequence length="203" mass="22780">MCWPTVPKHPWCDCTSLVAISASHPKGLPICRHHIRFCIVLSSLNQGDARYKAMIEALSSISQDLTLDKVRWTPCPTYSSLFPGEAYANAAIDHEVGHITCWKSHQEGIMRHTPTADYKEFEEVEGLCAHCNNKYGSLTLDLAPLTLDAETGRFRLADGNFLREDIEAEFNRQLLSKPLSLRAWPHMGSSKVYYIVEGEGTSK</sequence>
<name>A0AAN7AHJ3_9PEZI</name>
<protein>
    <submittedName>
        <fullName evidence="1">Uncharacterized protein</fullName>
    </submittedName>
</protein>
<dbReference type="EMBL" id="MU864429">
    <property type="protein sequence ID" value="KAK4186202.1"/>
    <property type="molecule type" value="Genomic_DNA"/>
</dbReference>
<organism evidence="1 2">
    <name type="scientific">Podospora australis</name>
    <dbReference type="NCBI Taxonomy" id="1536484"/>
    <lineage>
        <taxon>Eukaryota</taxon>
        <taxon>Fungi</taxon>
        <taxon>Dikarya</taxon>
        <taxon>Ascomycota</taxon>
        <taxon>Pezizomycotina</taxon>
        <taxon>Sordariomycetes</taxon>
        <taxon>Sordariomycetidae</taxon>
        <taxon>Sordariales</taxon>
        <taxon>Podosporaceae</taxon>
        <taxon>Podospora</taxon>
    </lineage>
</organism>
<evidence type="ECO:0000313" key="1">
    <source>
        <dbReference type="EMBL" id="KAK4186202.1"/>
    </source>
</evidence>
<reference evidence="1" key="1">
    <citation type="journal article" date="2023" name="Mol. Phylogenet. Evol.">
        <title>Genome-scale phylogeny and comparative genomics of the fungal order Sordariales.</title>
        <authorList>
            <person name="Hensen N."/>
            <person name="Bonometti L."/>
            <person name="Westerberg I."/>
            <person name="Brannstrom I.O."/>
            <person name="Guillou S."/>
            <person name="Cros-Aarteil S."/>
            <person name="Calhoun S."/>
            <person name="Haridas S."/>
            <person name="Kuo A."/>
            <person name="Mondo S."/>
            <person name="Pangilinan J."/>
            <person name="Riley R."/>
            <person name="LaButti K."/>
            <person name="Andreopoulos B."/>
            <person name="Lipzen A."/>
            <person name="Chen C."/>
            <person name="Yan M."/>
            <person name="Daum C."/>
            <person name="Ng V."/>
            <person name="Clum A."/>
            <person name="Steindorff A."/>
            <person name="Ohm R.A."/>
            <person name="Martin F."/>
            <person name="Silar P."/>
            <person name="Natvig D.O."/>
            <person name="Lalanne C."/>
            <person name="Gautier V."/>
            <person name="Ament-Velasquez S.L."/>
            <person name="Kruys A."/>
            <person name="Hutchinson M.I."/>
            <person name="Powell A.J."/>
            <person name="Barry K."/>
            <person name="Miller A.N."/>
            <person name="Grigoriev I.V."/>
            <person name="Debuchy R."/>
            <person name="Gladieux P."/>
            <person name="Hiltunen Thoren M."/>
            <person name="Johannesson H."/>
        </authorList>
    </citation>
    <scope>NUCLEOTIDE SEQUENCE</scope>
    <source>
        <strain evidence="1">PSN309</strain>
    </source>
</reference>
<gene>
    <name evidence="1" type="ORF">QBC35DRAFT_281787</name>
</gene>